<accession>A0A2T4CBC2</accession>
<feature type="region of interest" description="Disordered" evidence="2">
    <location>
        <begin position="814"/>
        <end position="838"/>
    </location>
</feature>
<proteinExistence type="predicted"/>
<feature type="region of interest" description="Disordered" evidence="2">
    <location>
        <begin position="977"/>
        <end position="1026"/>
    </location>
</feature>
<keyword evidence="5" id="KW-1185">Reference proteome</keyword>
<dbReference type="PANTHER" id="PTHR10039:SF5">
    <property type="entry name" value="NACHT DOMAIN-CONTAINING PROTEIN"/>
    <property type="match status" value="1"/>
</dbReference>
<dbReference type="AlphaFoldDB" id="A0A2T4CBC2"/>
<feature type="compositionally biased region" description="Low complexity" evidence="2">
    <location>
        <begin position="990"/>
        <end position="1008"/>
    </location>
</feature>
<organism evidence="4 5">
    <name type="scientific">Trichoderma longibrachiatum ATCC 18648</name>
    <dbReference type="NCBI Taxonomy" id="983965"/>
    <lineage>
        <taxon>Eukaryota</taxon>
        <taxon>Fungi</taxon>
        <taxon>Dikarya</taxon>
        <taxon>Ascomycota</taxon>
        <taxon>Pezizomycotina</taxon>
        <taxon>Sordariomycetes</taxon>
        <taxon>Hypocreomycetidae</taxon>
        <taxon>Hypocreales</taxon>
        <taxon>Hypocreaceae</taxon>
        <taxon>Trichoderma</taxon>
    </lineage>
</organism>
<dbReference type="Pfam" id="PF24883">
    <property type="entry name" value="NPHP3_N"/>
    <property type="match status" value="1"/>
</dbReference>
<dbReference type="Gene3D" id="3.40.50.300">
    <property type="entry name" value="P-loop containing nucleotide triphosphate hydrolases"/>
    <property type="match status" value="1"/>
</dbReference>
<dbReference type="SUPFAM" id="SSF52540">
    <property type="entry name" value="P-loop containing nucleoside triphosphate hydrolases"/>
    <property type="match status" value="1"/>
</dbReference>
<feature type="compositionally biased region" description="Basic and acidic residues" evidence="2">
    <location>
        <begin position="1009"/>
        <end position="1026"/>
    </location>
</feature>
<sequence length="1026" mass="115156">MRRLAIRLFRNSSNEPTCDTKAAAVTPNPDNDTQLGSVFWPIELIPEECPNSRILMFGYDSKITKYMAGATNQNGIFSHAKDLLFGLSRERRFDRPLVFVAHSLGGVIVKQMLAESFSLSETPFINIVKSTAAVIFLGTPHRGSQDVAALGEVMRSVVSVLGMETSPINLHALGLKTSDLERAQEGFSRIWQKYDFQVKTFQEGLSFTRLGRKVVPDYSSLIGDHREHAETLQADHLEMCRFSGKNDPNYHKVAGELCSIYRSITPATKVDAFPSHRIRHRLRSLGDSSLKESAQSASADQVNDGCLGFLWFPAINNRLQNVESPAHRTCSWLFTHQVYEAWFNGTSRSSCYGLLWLKGKPGAGKSTLMKEAFSRAVIEQPKFGYTAVAFFFCANGDELEHTSLGLFRSLLYQLLPGSGPALRRFDQHCNRKMGPFKSQRKLAEAITWTETELRTLLQSALLNQTKRTLIFIDGLDECDESSIRGLAYFWRSITKVAHDLGHDLNVCLSSRHFPTISLGDCAEIVVEQHNGPDIATYVDQRLQICMSTRESHWDYLRGQILEKAAGVFLWAVLVVQDVLEKWDNGLELPYLIRRVRDVPEALENLFAKLLSHLDPTTRELTVRFFQWVILATKPLRLHEWHHIMAFVRRPLPSEKPPRASRLTIKDRGPDVHNSRPAFRSLTEWRQSVHFTESDEQLEKQIRGLSRGLVEIKKVSVSEPKEGEIDVVSMHAGAGSLNLEHGDTRIVQVIHESVRDFFLGSNGFSVLDSSLRHHPIGHGHLTIMATCLDYVHIAELDALVKARILAAGRRDRAKHLDKTSSGDAHSQHSTAGEQLRPTVKDSRNASVFDSLASNPALGIDIVEWLATDGRTPVRWSLPEELPCGSDTSASDESPARVLEDYPALLSYATSTMFIHAQMAEKDGIDQSPLVKRFEDEATWNRWLALREDIPNNTPMRSYAVQMGLRSWSQHYIRDGVLSPSASEQAEDGDSSSDWSGSVASFSSASSHAAFDNRRRLSRSRDKMAPTR</sequence>
<dbReference type="Gene3D" id="3.40.50.1820">
    <property type="entry name" value="alpha/beta hydrolase"/>
    <property type="match status" value="1"/>
</dbReference>
<evidence type="ECO:0000256" key="2">
    <source>
        <dbReference type="SAM" id="MobiDB-lite"/>
    </source>
</evidence>
<reference evidence="4 5" key="1">
    <citation type="submission" date="2016-07" db="EMBL/GenBank/DDBJ databases">
        <title>Multiple horizontal gene transfer events from other fungi enriched the ability of initially mycotrophic Trichoderma (Ascomycota) to feed on dead plant biomass.</title>
        <authorList>
            <consortium name="DOE Joint Genome Institute"/>
            <person name="Aerts A."/>
            <person name="Atanasova L."/>
            <person name="Chenthamara K."/>
            <person name="Zhang J."/>
            <person name="Grujic M."/>
            <person name="Henrissat B."/>
            <person name="Kuo A."/>
            <person name="Salamov A."/>
            <person name="Lipzen A."/>
            <person name="Labutti K."/>
            <person name="Barry K."/>
            <person name="Miao Y."/>
            <person name="Rahimi M.J."/>
            <person name="Shen Q."/>
            <person name="Grigoriev I.V."/>
            <person name="Kubicek C.P."/>
            <person name="Druzhinina I.S."/>
        </authorList>
    </citation>
    <scope>NUCLEOTIDE SEQUENCE [LARGE SCALE GENOMIC DNA]</scope>
    <source>
        <strain evidence="4 5">ATCC 18648</strain>
    </source>
</reference>
<gene>
    <name evidence="4" type="ORF">M440DRAFT_1420863</name>
</gene>
<name>A0A2T4CBC2_TRILO</name>
<keyword evidence="1" id="KW-0677">Repeat</keyword>
<protein>
    <recommendedName>
        <fullName evidence="3">Nephrocystin 3-like N-terminal domain-containing protein</fullName>
    </recommendedName>
</protein>
<feature type="compositionally biased region" description="Polar residues" evidence="2">
    <location>
        <begin position="820"/>
        <end position="831"/>
    </location>
</feature>
<evidence type="ECO:0000313" key="4">
    <source>
        <dbReference type="EMBL" id="PTB78818.1"/>
    </source>
</evidence>
<dbReference type="PANTHER" id="PTHR10039">
    <property type="entry name" value="AMELOGENIN"/>
    <property type="match status" value="1"/>
</dbReference>
<dbReference type="InterPro" id="IPR029058">
    <property type="entry name" value="AB_hydrolase_fold"/>
</dbReference>
<evidence type="ECO:0000259" key="3">
    <source>
        <dbReference type="Pfam" id="PF24883"/>
    </source>
</evidence>
<dbReference type="OrthoDB" id="7464126at2759"/>
<dbReference type="Proteomes" id="UP000240760">
    <property type="component" value="Unassembled WGS sequence"/>
</dbReference>
<dbReference type="InterPro" id="IPR027417">
    <property type="entry name" value="P-loop_NTPase"/>
</dbReference>
<evidence type="ECO:0000256" key="1">
    <source>
        <dbReference type="ARBA" id="ARBA00022737"/>
    </source>
</evidence>
<dbReference type="SUPFAM" id="SSF53474">
    <property type="entry name" value="alpha/beta-Hydrolases"/>
    <property type="match status" value="1"/>
</dbReference>
<evidence type="ECO:0000313" key="5">
    <source>
        <dbReference type="Proteomes" id="UP000240760"/>
    </source>
</evidence>
<feature type="domain" description="Nephrocystin 3-like N-terminal" evidence="3">
    <location>
        <begin position="329"/>
        <end position="511"/>
    </location>
</feature>
<dbReference type="EMBL" id="KZ679129">
    <property type="protein sequence ID" value="PTB78818.1"/>
    <property type="molecule type" value="Genomic_DNA"/>
</dbReference>
<dbReference type="InterPro" id="IPR056884">
    <property type="entry name" value="NPHP3-like_N"/>
</dbReference>